<accession>A0A1I4LRK0</accession>
<dbReference type="Proteomes" id="UP000183287">
    <property type="component" value="Unassembled WGS sequence"/>
</dbReference>
<protein>
    <submittedName>
        <fullName evidence="1">Uncharacterized protein</fullName>
    </submittedName>
</protein>
<sequence length="340" mass="35546">MSLIFFDGFETYATADILKEWNSTTGPVAISATGGRRGGGALLAPSSSSFGWASKTLPANYSTLIVGFSFSPSILPSLTNFILRLMDGGTQQLELGVNPAGNVVVSRNGTVLGTSTAVLAAAEQYVELKATIHDTSGAFEVRLNGVNILSASNVDTKNTANAFVNQVALGVPGNTGLSSIFKYDDFYLLDTTGPAPNNDFLGDVRIDAVYPSADGNYTDWTPSTGTSHYALVDDPTPNTTDYNASNVIGQKDSYVMGDPPSLASQIIYGVRVKVAALKDDAGSRSLKIGIRSGTTDSLGAAQALSTSQIYYSNIHEVDPNTGAAWTPAAVNAMEVVIESA</sequence>
<keyword evidence="2" id="KW-1185">Reference proteome</keyword>
<dbReference type="OrthoDB" id="6058708at2"/>
<gene>
    <name evidence="1" type="ORF">SAMN05421863_100761</name>
</gene>
<proteinExistence type="predicted"/>
<name>A0A1I4LRK0_9PROT</name>
<dbReference type="EMBL" id="FOUB01000007">
    <property type="protein sequence ID" value="SFL93579.1"/>
    <property type="molecule type" value="Genomic_DNA"/>
</dbReference>
<dbReference type="RefSeq" id="WP_074904122.1">
    <property type="nucleotide sequence ID" value="NZ_FOUB01000007.1"/>
</dbReference>
<evidence type="ECO:0000313" key="2">
    <source>
        <dbReference type="Proteomes" id="UP000183287"/>
    </source>
</evidence>
<reference evidence="2" key="1">
    <citation type="submission" date="2016-10" db="EMBL/GenBank/DDBJ databases">
        <authorList>
            <person name="Varghese N."/>
            <person name="Submissions S."/>
        </authorList>
    </citation>
    <scope>NUCLEOTIDE SEQUENCE [LARGE SCALE GENOMIC DNA]</scope>
    <source>
        <strain evidence="2">Nm44</strain>
    </source>
</reference>
<evidence type="ECO:0000313" key="1">
    <source>
        <dbReference type="EMBL" id="SFL93579.1"/>
    </source>
</evidence>
<dbReference type="AlphaFoldDB" id="A0A1I4LRK0"/>
<organism evidence="1 2">
    <name type="scientific">Nitrosomonas communis</name>
    <dbReference type="NCBI Taxonomy" id="44574"/>
    <lineage>
        <taxon>Bacteria</taxon>
        <taxon>Pseudomonadati</taxon>
        <taxon>Pseudomonadota</taxon>
        <taxon>Betaproteobacteria</taxon>
        <taxon>Nitrosomonadales</taxon>
        <taxon>Nitrosomonadaceae</taxon>
        <taxon>Nitrosomonas</taxon>
    </lineage>
</organism>